<dbReference type="PANTHER" id="PTHR12460">
    <property type="entry name" value="CYCLIN-DEPENDENT KINASE INHIBITOR-RELATED PROTEIN"/>
    <property type="match status" value="1"/>
</dbReference>
<dbReference type="GO" id="GO:0031124">
    <property type="term" value="P:mRNA 3'-end processing"/>
    <property type="evidence" value="ECO:0007669"/>
    <property type="project" value="InterPro"/>
</dbReference>
<dbReference type="HOGENOM" id="CLU_042070_0_0_1"/>
<feature type="domain" description="CID" evidence="2">
    <location>
        <begin position="1"/>
        <end position="133"/>
    </location>
</feature>
<dbReference type="Proteomes" id="UP000029964">
    <property type="component" value="Unassembled WGS sequence"/>
</dbReference>
<feature type="compositionally biased region" description="Basic and acidic residues" evidence="1">
    <location>
        <begin position="331"/>
        <end position="342"/>
    </location>
</feature>
<protein>
    <recommendedName>
        <fullName evidence="2">CID domain-containing protein</fullName>
    </recommendedName>
</protein>
<keyword evidence="4" id="KW-1185">Reference proteome</keyword>
<sequence length="401" mass="42994">MAYNDDAVLARLSALNESHDSIATAAQWIMFHRRHADRTVQLWMQRLKDSSASRRLSLVYLANEVAQQSRIRHKEDFIIAFSPVVAEATAIAYKGAPTEIQAKLRRVVEVWKDRTIFEAPIQSAIESRLDELDKARGTAKPGFGGSPFGSSSVPSEFAPLVSAHQTVTKLSIPLKATVSSADQEYEKQTDTSSPVPSAPVYAARLNGLLKTLANAESAVADCVKARAGLVSGLEKLLESNRAALETDRQTLSKLSTRKGEIEEKKQQVEMGIMQALGSSENQASPAEGGSVSPPAEPDRPEMEALTPPAVEAFTPPPMEALTPPGETEPSAETREAPPDEKPGATGIEMLSNLASSYQSLPVTSNGSNKRRRVDDSGDFPDLGGDDGIDADVAAMLNEGST</sequence>
<dbReference type="SMART" id="SM00582">
    <property type="entry name" value="RPR"/>
    <property type="match status" value="1"/>
</dbReference>
<accession>A0A086T1Q2</accession>
<dbReference type="STRING" id="857340.A0A086T1Q2"/>
<dbReference type="Pfam" id="PF04818">
    <property type="entry name" value="CID"/>
    <property type="match status" value="1"/>
</dbReference>
<evidence type="ECO:0000256" key="1">
    <source>
        <dbReference type="SAM" id="MobiDB-lite"/>
    </source>
</evidence>
<feature type="compositionally biased region" description="Polar residues" evidence="1">
    <location>
        <begin position="352"/>
        <end position="367"/>
    </location>
</feature>
<dbReference type="GO" id="GO:0099122">
    <property type="term" value="F:RNA polymerase II C-terminal domain binding"/>
    <property type="evidence" value="ECO:0007669"/>
    <property type="project" value="InterPro"/>
</dbReference>
<comment type="caution">
    <text evidence="3">The sequence shown here is derived from an EMBL/GenBank/DDBJ whole genome shotgun (WGS) entry which is preliminary data.</text>
</comment>
<dbReference type="Gene3D" id="1.25.40.90">
    <property type="match status" value="1"/>
</dbReference>
<evidence type="ECO:0000313" key="3">
    <source>
        <dbReference type="EMBL" id="KFH43284.1"/>
    </source>
</evidence>
<evidence type="ECO:0000259" key="2">
    <source>
        <dbReference type="PROSITE" id="PS51391"/>
    </source>
</evidence>
<dbReference type="FunFam" id="1.25.40.90:FF:000030">
    <property type="entry name" value="DUF618 domain protein"/>
    <property type="match status" value="1"/>
</dbReference>
<dbReference type="InterPro" id="IPR008942">
    <property type="entry name" value="ENTH_VHS"/>
</dbReference>
<dbReference type="PROSITE" id="PS51391">
    <property type="entry name" value="CID"/>
    <property type="match status" value="1"/>
</dbReference>
<reference evidence="4" key="1">
    <citation type="journal article" date="2014" name="Genome Announc.">
        <title>Genome sequence and annotation of Acremonium chrysogenum, producer of the beta-lactam antibiotic cephalosporin C.</title>
        <authorList>
            <person name="Terfehr D."/>
            <person name="Dahlmann T.A."/>
            <person name="Specht T."/>
            <person name="Zadra I."/>
            <person name="Kuernsteiner H."/>
            <person name="Kueck U."/>
        </authorList>
    </citation>
    <scope>NUCLEOTIDE SEQUENCE [LARGE SCALE GENOMIC DNA]</scope>
    <source>
        <strain evidence="4">ATCC 11550 / CBS 779.69 / DSM 880 / IAM 14645 / JCM 23072 / IMI 49137</strain>
    </source>
</reference>
<dbReference type="InterPro" id="IPR006569">
    <property type="entry name" value="CID_dom"/>
</dbReference>
<dbReference type="EMBL" id="JPKY01000073">
    <property type="protein sequence ID" value="KFH43284.1"/>
    <property type="molecule type" value="Genomic_DNA"/>
</dbReference>
<evidence type="ECO:0000313" key="4">
    <source>
        <dbReference type="Proteomes" id="UP000029964"/>
    </source>
</evidence>
<organism evidence="3 4">
    <name type="scientific">Hapsidospora chrysogenum (strain ATCC 11550 / CBS 779.69 / DSM 880 / IAM 14645 / JCM 23072 / IMI 49137)</name>
    <name type="common">Acremonium chrysogenum</name>
    <dbReference type="NCBI Taxonomy" id="857340"/>
    <lineage>
        <taxon>Eukaryota</taxon>
        <taxon>Fungi</taxon>
        <taxon>Dikarya</taxon>
        <taxon>Ascomycota</taxon>
        <taxon>Pezizomycotina</taxon>
        <taxon>Sordariomycetes</taxon>
        <taxon>Hypocreomycetidae</taxon>
        <taxon>Hypocreales</taxon>
        <taxon>Bionectriaceae</taxon>
        <taxon>Hapsidospora</taxon>
    </lineage>
</organism>
<dbReference type="InterPro" id="IPR047883">
    <property type="entry name" value="Rtt103-like_CID"/>
</dbReference>
<dbReference type="CDD" id="cd17003">
    <property type="entry name" value="CID_Rtt103"/>
    <property type="match status" value="1"/>
</dbReference>
<gene>
    <name evidence="3" type="ORF">ACRE_059720</name>
</gene>
<dbReference type="AlphaFoldDB" id="A0A086T1Q2"/>
<dbReference type="PANTHER" id="PTHR12460:SF0">
    <property type="entry name" value="CID DOMAIN-CONTAINING PROTEIN-RELATED"/>
    <property type="match status" value="1"/>
</dbReference>
<name>A0A086T1Q2_HAPC1</name>
<dbReference type="OrthoDB" id="10069473at2759"/>
<dbReference type="SUPFAM" id="SSF48464">
    <property type="entry name" value="ENTH/VHS domain"/>
    <property type="match status" value="1"/>
</dbReference>
<proteinExistence type="predicted"/>
<feature type="region of interest" description="Disordered" evidence="1">
    <location>
        <begin position="278"/>
        <end position="388"/>
    </location>
</feature>